<dbReference type="InterPro" id="IPR009414">
    <property type="entry name" value="DUF1064"/>
</dbReference>
<evidence type="ECO:0000313" key="2">
    <source>
        <dbReference type="EMBL" id="CAB4145819.1"/>
    </source>
</evidence>
<dbReference type="EMBL" id="LR797150">
    <property type="protein sequence ID" value="CAB4190300.1"/>
    <property type="molecule type" value="Genomic_DNA"/>
</dbReference>
<protein>
    <recommendedName>
        <fullName evidence="5">DUF1064 domain-containing protein</fullName>
    </recommendedName>
</protein>
<sequence>MTATARQQLADAMKATKKGRFPRSPAIERTVDGRVFDSKREAARYSMLRMQERNGLISHLECQPSWRVEIQGKRFCTYSADFSYFRKGVLVIEDVKSSGTAKDPAYRLRKKAAELSFHIKVTEVLS</sequence>
<feature type="region of interest" description="Disordered" evidence="1">
    <location>
        <begin position="1"/>
        <end position="23"/>
    </location>
</feature>
<proteinExistence type="predicted"/>
<evidence type="ECO:0000313" key="4">
    <source>
        <dbReference type="EMBL" id="CAB4190300.1"/>
    </source>
</evidence>
<gene>
    <name evidence="4" type="ORF">UFOVP1204_59</name>
    <name evidence="2" type="ORF">UFOVP473_42</name>
    <name evidence="3" type="ORF">UFOVP983_42</name>
</gene>
<accession>A0A6J5PXK6</accession>
<evidence type="ECO:0000256" key="1">
    <source>
        <dbReference type="SAM" id="MobiDB-lite"/>
    </source>
</evidence>
<name>A0A6J5PXK6_9CAUD</name>
<organism evidence="3">
    <name type="scientific">uncultured Caudovirales phage</name>
    <dbReference type="NCBI Taxonomy" id="2100421"/>
    <lineage>
        <taxon>Viruses</taxon>
        <taxon>Duplodnaviria</taxon>
        <taxon>Heunggongvirae</taxon>
        <taxon>Uroviricota</taxon>
        <taxon>Caudoviricetes</taxon>
        <taxon>Peduoviridae</taxon>
        <taxon>Maltschvirus</taxon>
        <taxon>Maltschvirus maltsch</taxon>
    </lineage>
</organism>
<evidence type="ECO:0000313" key="3">
    <source>
        <dbReference type="EMBL" id="CAB4176640.1"/>
    </source>
</evidence>
<reference evidence="3" key="1">
    <citation type="submission" date="2020-05" db="EMBL/GenBank/DDBJ databases">
        <authorList>
            <person name="Chiriac C."/>
            <person name="Salcher M."/>
            <person name="Ghai R."/>
            <person name="Kavagutti S V."/>
        </authorList>
    </citation>
    <scope>NUCLEOTIDE SEQUENCE</scope>
</reference>
<dbReference type="EMBL" id="LR796939">
    <property type="protein sequence ID" value="CAB4176640.1"/>
    <property type="molecule type" value="Genomic_DNA"/>
</dbReference>
<evidence type="ECO:0008006" key="5">
    <source>
        <dbReference type="Google" id="ProtNLM"/>
    </source>
</evidence>
<dbReference type="Pfam" id="PF06356">
    <property type="entry name" value="DUF1064"/>
    <property type="match status" value="1"/>
</dbReference>
<dbReference type="EMBL" id="LR796459">
    <property type="protein sequence ID" value="CAB4145819.1"/>
    <property type="molecule type" value="Genomic_DNA"/>
</dbReference>